<evidence type="ECO:0000256" key="1">
    <source>
        <dbReference type="SAM" id="Phobius"/>
    </source>
</evidence>
<protein>
    <submittedName>
        <fullName evidence="2">Uncharacterized protein</fullName>
    </submittedName>
</protein>
<accession>A0A6V7TYE6</accession>
<name>A0A6V7TYE6_MELEN</name>
<comment type="caution">
    <text evidence="2">The sequence shown here is derived from an EMBL/GenBank/DDBJ whole genome shotgun (WGS) entry which is preliminary data.</text>
</comment>
<sequence length="112" mass="13506">MTKGNFRGNLVEFRFWTLIYSLAFLISYNIRTIVLSFSYKINQLKSHLSFQNTFTNFVGIILLQSKQFFTNLKASHHSFFCFLHFIRLKTFKNFLSIFFILCYTIKYTTHTW</sequence>
<evidence type="ECO:0000313" key="2">
    <source>
        <dbReference type="EMBL" id="CAD2137253.1"/>
    </source>
</evidence>
<keyword evidence="1" id="KW-1133">Transmembrane helix</keyword>
<dbReference type="Proteomes" id="UP000580250">
    <property type="component" value="Unassembled WGS sequence"/>
</dbReference>
<reference evidence="2 3" key="1">
    <citation type="submission" date="2020-08" db="EMBL/GenBank/DDBJ databases">
        <authorList>
            <person name="Koutsovoulos G."/>
            <person name="Danchin GJ E."/>
        </authorList>
    </citation>
    <scope>NUCLEOTIDE SEQUENCE [LARGE SCALE GENOMIC DNA]</scope>
</reference>
<feature type="transmembrane region" description="Helical" evidence="1">
    <location>
        <begin position="15"/>
        <end position="39"/>
    </location>
</feature>
<evidence type="ECO:0000313" key="3">
    <source>
        <dbReference type="Proteomes" id="UP000580250"/>
    </source>
</evidence>
<dbReference type="EMBL" id="CAJEWN010000019">
    <property type="protein sequence ID" value="CAD2137253.1"/>
    <property type="molecule type" value="Genomic_DNA"/>
</dbReference>
<dbReference type="AlphaFoldDB" id="A0A6V7TYE6"/>
<keyword evidence="1" id="KW-0812">Transmembrane</keyword>
<organism evidence="2 3">
    <name type="scientific">Meloidogyne enterolobii</name>
    <name type="common">Root-knot nematode worm</name>
    <name type="synonym">Meloidogyne mayaguensis</name>
    <dbReference type="NCBI Taxonomy" id="390850"/>
    <lineage>
        <taxon>Eukaryota</taxon>
        <taxon>Metazoa</taxon>
        <taxon>Ecdysozoa</taxon>
        <taxon>Nematoda</taxon>
        <taxon>Chromadorea</taxon>
        <taxon>Rhabditida</taxon>
        <taxon>Tylenchina</taxon>
        <taxon>Tylenchomorpha</taxon>
        <taxon>Tylenchoidea</taxon>
        <taxon>Meloidogynidae</taxon>
        <taxon>Meloidogyninae</taxon>
        <taxon>Meloidogyne</taxon>
    </lineage>
</organism>
<proteinExistence type="predicted"/>
<keyword evidence="1" id="KW-0472">Membrane</keyword>
<gene>
    <name evidence="2" type="ORF">MENT_LOCUS5370</name>
</gene>